<reference evidence="10" key="2">
    <citation type="submission" date="2025-08" db="UniProtKB">
        <authorList>
            <consortium name="RefSeq"/>
        </authorList>
    </citation>
    <scope>IDENTIFICATION</scope>
    <source>
        <tissue evidence="10">Seedling</tissue>
    </source>
</reference>
<name>A0ABM3IJM2_ZIZJJ</name>
<dbReference type="InterPro" id="IPR023214">
    <property type="entry name" value="HAD_sf"/>
</dbReference>
<dbReference type="PRINTS" id="PR00119">
    <property type="entry name" value="CATATPASE"/>
</dbReference>
<dbReference type="PANTHER" id="PTHR24093">
    <property type="entry name" value="CATION TRANSPORTING ATPASE"/>
    <property type="match status" value="1"/>
</dbReference>
<sequence length="393" mass="42747">MVDMIIAYTGKALQIKEMDVNKRGAFKHTVEMQSTEFDHLKILVFAYKDVDVSCLDENDLTLVGIVGLKNTCCTKTIDAISACQKAGVKIILASEDDVSVLENMAHKCGLIMLPISDKLVLEGKDIRNLTEKKRMDLVDKISVMGNSHPSDRLLLVQCLNKKGNVVAVVGNRTTASAMLKEADVGVAMGISSSEMARESSDIIVRNGNFSLLPSLISHGRCTYNNILKYIQLELTMIVSGTLISFITIVSLVDVPIAAIQLILANFIVNLVGGFALLSEPPTDELMNNPPISPTETFSQNPCIQPIEVKVAREEKRVQRASPKSMLFCGCADHPNPTVPIDTTVKLTTSFIKFHTLFPQTGSTSFSSSILADSESSVSSILELSQQGKTPNQL</sequence>
<feature type="transmembrane region" description="Helical" evidence="7">
    <location>
        <begin position="258"/>
        <end position="277"/>
    </location>
</feature>
<dbReference type="SUPFAM" id="SSF56784">
    <property type="entry name" value="HAD-like"/>
    <property type="match status" value="1"/>
</dbReference>
<reference evidence="9" key="1">
    <citation type="submission" date="2025-05" db="UniProtKB">
        <authorList>
            <consortium name="RefSeq"/>
        </authorList>
    </citation>
    <scope>NUCLEOTIDE SEQUENCE [LARGE SCALE GENOMIC DNA]</scope>
</reference>
<dbReference type="GeneID" id="125422404"/>
<evidence type="ECO:0000256" key="2">
    <source>
        <dbReference type="ARBA" id="ARBA00022692"/>
    </source>
</evidence>
<dbReference type="SUPFAM" id="SSF81665">
    <property type="entry name" value="Calcium ATPase, transmembrane domain M"/>
    <property type="match status" value="1"/>
</dbReference>
<comment type="subcellular location">
    <subcellularLocation>
        <location evidence="1">Membrane</location>
    </subcellularLocation>
</comment>
<evidence type="ECO:0000256" key="3">
    <source>
        <dbReference type="ARBA" id="ARBA00022723"/>
    </source>
</evidence>
<dbReference type="RefSeq" id="XP_048329872.2">
    <property type="nucleotide sequence ID" value="XM_048473915.2"/>
</dbReference>
<evidence type="ECO:0000259" key="8">
    <source>
        <dbReference type="Pfam" id="PF00689"/>
    </source>
</evidence>
<proteinExistence type="predicted"/>
<dbReference type="InterPro" id="IPR036412">
    <property type="entry name" value="HAD-like_sf"/>
</dbReference>
<dbReference type="Gene3D" id="3.40.50.1000">
    <property type="entry name" value="HAD superfamily/HAD-like"/>
    <property type="match status" value="1"/>
</dbReference>
<accession>A0ABM3IJM2</accession>
<dbReference type="Pfam" id="PF00689">
    <property type="entry name" value="Cation_ATPase_C"/>
    <property type="match status" value="1"/>
</dbReference>
<dbReference type="Proteomes" id="UP001652623">
    <property type="component" value="Chromosome 1"/>
</dbReference>
<dbReference type="PANTHER" id="PTHR24093:SF470">
    <property type="entry name" value="CALCIUM-TRANSPORTING ATPASE 12, PLASMA MEMBRANE-TYPE-LIKE"/>
    <property type="match status" value="1"/>
</dbReference>
<dbReference type="Gene3D" id="1.20.1110.10">
    <property type="entry name" value="Calcium-transporting ATPase, transmembrane domain"/>
    <property type="match status" value="1"/>
</dbReference>
<keyword evidence="4" id="KW-0460">Magnesium</keyword>
<evidence type="ECO:0000256" key="1">
    <source>
        <dbReference type="ARBA" id="ARBA00004370"/>
    </source>
</evidence>
<evidence type="ECO:0000313" key="10">
    <source>
        <dbReference type="RefSeq" id="XP_048329872.2"/>
    </source>
</evidence>
<keyword evidence="5 7" id="KW-1133">Transmembrane helix</keyword>
<feature type="transmembrane region" description="Helical" evidence="7">
    <location>
        <begin position="234"/>
        <end position="252"/>
    </location>
</feature>
<evidence type="ECO:0000256" key="5">
    <source>
        <dbReference type="ARBA" id="ARBA00022989"/>
    </source>
</evidence>
<evidence type="ECO:0000313" key="9">
    <source>
        <dbReference type="Proteomes" id="UP001652623"/>
    </source>
</evidence>
<keyword evidence="2 7" id="KW-0812">Transmembrane</keyword>
<evidence type="ECO:0000256" key="4">
    <source>
        <dbReference type="ARBA" id="ARBA00022842"/>
    </source>
</evidence>
<gene>
    <name evidence="10" type="primary">LOC125422404</name>
</gene>
<dbReference type="Gene3D" id="3.40.1110.10">
    <property type="entry name" value="Calcium-transporting ATPase, cytoplasmic domain N"/>
    <property type="match status" value="1"/>
</dbReference>
<feature type="domain" description="Cation-transporting P-type ATPase C-terminal" evidence="8">
    <location>
        <begin position="254"/>
        <end position="301"/>
    </location>
</feature>
<keyword evidence="9" id="KW-1185">Reference proteome</keyword>
<dbReference type="InterPro" id="IPR023298">
    <property type="entry name" value="ATPase_P-typ_TM_dom_sf"/>
</dbReference>
<keyword evidence="6 7" id="KW-0472">Membrane</keyword>
<evidence type="ECO:0000256" key="6">
    <source>
        <dbReference type="ARBA" id="ARBA00023136"/>
    </source>
</evidence>
<organism evidence="9 10">
    <name type="scientific">Ziziphus jujuba</name>
    <name type="common">Chinese jujube</name>
    <name type="synonym">Ziziphus sativa</name>
    <dbReference type="NCBI Taxonomy" id="326968"/>
    <lineage>
        <taxon>Eukaryota</taxon>
        <taxon>Viridiplantae</taxon>
        <taxon>Streptophyta</taxon>
        <taxon>Embryophyta</taxon>
        <taxon>Tracheophyta</taxon>
        <taxon>Spermatophyta</taxon>
        <taxon>Magnoliopsida</taxon>
        <taxon>eudicotyledons</taxon>
        <taxon>Gunneridae</taxon>
        <taxon>Pentapetalae</taxon>
        <taxon>rosids</taxon>
        <taxon>fabids</taxon>
        <taxon>Rosales</taxon>
        <taxon>Rhamnaceae</taxon>
        <taxon>Paliureae</taxon>
        <taxon>Ziziphus</taxon>
    </lineage>
</organism>
<keyword evidence="3" id="KW-0479">Metal-binding</keyword>
<dbReference type="InterPro" id="IPR023299">
    <property type="entry name" value="ATPase_P-typ_cyto_dom_N"/>
</dbReference>
<evidence type="ECO:0000256" key="7">
    <source>
        <dbReference type="SAM" id="Phobius"/>
    </source>
</evidence>
<dbReference type="InterPro" id="IPR006068">
    <property type="entry name" value="ATPase_P-typ_cation-transptr_C"/>
</dbReference>
<protein>
    <submittedName>
        <fullName evidence="10">Calcium-transporting ATPase 12, plasma membrane-type</fullName>
    </submittedName>
</protein>